<feature type="domain" description="DUF7979" evidence="1">
    <location>
        <begin position="3"/>
        <end position="66"/>
    </location>
</feature>
<dbReference type="Proteomes" id="UP001596447">
    <property type="component" value="Unassembled WGS sequence"/>
</dbReference>
<name>A0ABD5Z8M2_9EURY</name>
<evidence type="ECO:0000259" key="1">
    <source>
        <dbReference type="Pfam" id="PF25934"/>
    </source>
</evidence>
<dbReference type="EMBL" id="JBHTAR010000011">
    <property type="protein sequence ID" value="MFC7201543.1"/>
    <property type="molecule type" value="Genomic_DNA"/>
</dbReference>
<comment type="caution">
    <text evidence="2">The sequence shown here is derived from an EMBL/GenBank/DDBJ whole genome shotgun (WGS) entry which is preliminary data.</text>
</comment>
<keyword evidence="3" id="KW-1185">Reference proteome</keyword>
<dbReference type="InterPro" id="IPR058285">
    <property type="entry name" value="DUF7979"/>
</dbReference>
<organism evidence="2 3">
    <name type="scientific">Halospeciosus flavus</name>
    <dbReference type="NCBI Taxonomy" id="3032283"/>
    <lineage>
        <taxon>Archaea</taxon>
        <taxon>Methanobacteriati</taxon>
        <taxon>Methanobacteriota</taxon>
        <taxon>Stenosarchaea group</taxon>
        <taxon>Halobacteria</taxon>
        <taxon>Halobacteriales</taxon>
        <taxon>Halobacteriaceae</taxon>
        <taxon>Halospeciosus</taxon>
    </lineage>
</organism>
<protein>
    <recommendedName>
        <fullName evidence="1">DUF7979 domain-containing protein</fullName>
    </recommendedName>
</protein>
<sequence>MNPTITIEEADSIPVDANVRDYDELHDAARAVFPSVVDDTAEVDERTAAAFVDGEFVKFTGYYRVRVAE</sequence>
<evidence type="ECO:0000313" key="3">
    <source>
        <dbReference type="Proteomes" id="UP001596447"/>
    </source>
</evidence>
<gene>
    <name evidence="2" type="ORF">ACFQJ9_19390</name>
</gene>
<reference evidence="2 3" key="1">
    <citation type="journal article" date="2019" name="Int. J. Syst. Evol. Microbiol.">
        <title>The Global Catalogue of Microorganisms (GCM) 10K type strain sequencing project: providing services to taxonomists for standard genome sequencing and annotation.</title>
        <authorList>
            <consortium name="The Broad Institute Genomics Platform"/>
            <consortium name="The Broad Institute Genome Sequencing Center for Infectious Disease"/>
            <person name="Wu L."/>
            <person name="Ma J."/>
        </authorList>
    </citation>
    <scope>NUCLEOTIDE SEQUENCE [LARGE SCALE GENOMIC DNA]</scope>
    <source>
        <strain evidence="2 3">XZGYJ-43</strain>
    </source>
</reference>
<accession>A0ABD5Z8M2</accession>
<proteinExistence type="predicted"/>
<dbReference type="RefSeq" id="WP_279528287.1">
    <property type="nucleotide sequence ID" value="NZ_CP122312.1"/>
</dbReference>
<evidence type="ECO:0000313" key="2">
    <source>
        <dbReference type="EMBL" id="MFC7201543.1"/>
    </source>
</evidence>
<dbReference type="AlphaFoldDB" id="A0ABD5Z8M2"/>
<dbReference type="Pfam" id="PF25934">
    <property type="entry name" value="DUF7979"/>
    <property type="match status" value="1"/>
</dbReference>